<feature type="region of interest" description="Disordered" evidence="1">
    <location>
        <begin position="395"/>
        <end position="433"/>
    </location>
</feature>
<feature type="domain" description="Mce/MlaD" evidence="2">
    <location>
        <begin position="35"/>
        <end position="109"/>
    </location>
</feature>
<accession>A0A100WPD9</accession>
<dbReference type="Pfam" id="PF02470">
    <property type="entry name" value="MlaD"/>
    <property type="match status" value="1"/>
</dbReference>
<evidence type="ECO:0000259" key="2">
    <source>
        <dbReference type="Pfam" id="PF02470"/>
    </source>
</evidence>
<dbReference type="Pfam" id="PF11887">
    <property type="entry name" value="Mce4_CUP1"/>
    <property type="match status" value="1"/>
</dbReference>
<dbReference type="InterPro" id="IPR003399">
    <property type="entry name" value="Mce/MlaD"/>
</dbReference>
<feature type="domain" description="Mammalian cell entry C-terminal" evidence="3">
    <location>
        <begin position="115"/>
        <end position="286"/>
    </location>
</feature>
<dbReference type="Proteomes" id="UP000069705">
    <property type="component" value="Unassembled WGS sequence"/>
</dbReference>
<reference evidence="4 5" key="1">
    <citation type="journal article" date="2016" name="Genome Announc.">
        <title>Draft Genome Sequences of Five Rapidly Growing Mycobacterium Species, M. thermoresistibile, M. fortuitum subsp. acetamidolyticum, M. canariasense, M. brisbanense, and M. novocastrense.</title>
        <authorList>
            <person name="Katahira K."/>
            <person name="Ogura Y."/>
            <person name="Gotoh Y."/>
            <person name="Hayashi T."/>
        </authorList>
    </citation>
    <scope>NUCLEOTIDE SEQUENCE [LARGE SCALE GENOMIC DNA]</scope>
    <source>
        <strain evidence="4 5">JCM6368</strain>
    </source>
</reference>
<feature type="compositionally biased region" description="Low complexity" evidence="1">
    <location>
        <begin position="400"/>
        <end position="412"/>
    </location>
</feature>
<evidence type="ECO:0000259" key="3">
    <source>
        <dbReference type="Pfam" id="PF11887"/>
    </source>
</evidence>
<dbReference type="PANTHER" id="PTHR33371:SF4">
    <property type="entry name" value="INTERMEMBRANE PHOSPHOLIPID TRANSPORT SYSTEM BINDING PROTEIN MLAD"/>
    <property type="match status" value="1"/>
</dbReference>
<evidence type="ECO:0000256" key="1">
    <source>
        <dbReference type="SAM" id="MobiDB-lite"/>
    </source>
</evidence>
<reference evidence="5" key="2">
    <citation type="submission" date="2016-02" db="EMBL/GenBank/DDBJ databases">
        <title>Draft genome sequence of five rapidly growing Mycobacterium species.</title>
        <authorList>
            <person name="Katahira K."/>
            <person name="Gotou Y."/>
            <person name="Iida K."/>
            <person name="Ogura Y."/>
            <person name="Hayashi T."/>
        </authorList>
    </citation>
    <scope>NUCLEOTIDE SEQUENCE [LARGE SCALE GENOMIC DNA]</scope>
    <source>
        <strain evidence="5">JCM6368</strain>
    </source>
</reference>
<protein>
    <submittedName>
        <fullName evidence="4">Virulence factor Mce family protein</fullName>
    </submittedName>
</protein>
<sequence>MRISKTQLALTTGLVVVLTAGVLLAFRMNGPTARTTVTAYFANSNGLFVGDDVLILGVPVGKVSKIEPQPERAKVTFWVDTQYKVPAEVTAAILSPQLVTGRAIQLTPPYESGPELLDNAVVPIERTAVPVSWDDFRVQLEKLTRTLQPQGPGGTSALGNFINTAADNLRGEGANIHDALLKLSTTVTTLSDHKDDVFSTLTNLATLVSALHDSTDVLSTLNHNLAAVTALLSDSPDEVGQAMADLSALAVDVKSFVADNRDAVGTTSDTAASISTALAQSLDDIKQSLHIFPTTLANFGNIYEPASGSLTGALAVNNFSDPISFICGAVEAASRLGAEQSAKLCVQYLAPIVKNRQFNFPPFGENAFVGAQARPNEVTYSQDWLRPDYIPPAGSAVSVPEPAALPAEAAPPDRSTDPGAGLPGLMVPTGAGS</sequence>
<evidence type="ECO:0000313" key="4">
    <source>
        <dbReference type="EMBL" id="GAT02043.1"/>
    </source>
</evidence>
<dbReference type="InterPro" id="IPR052336">
    <property type="entry name" value="MlaD_Phospholipid_Transporter"/>
</dbReference>
<comment type="caution">
    <text evidence="4">The sequence shown here is derived from an EMBL/GenBank/DDBJ whole genome shotgun (WGS) entry which is preliminary data.</text>
</comment>
<dbReference type="EMBL" id="BCSZ01000020">
    <property type="protein sequence ID" value="GAT02043.1"/>
    <property type="molecule type" value="Genomic_DNA"/>
</dbReference>
<dbReference type="RefSeq" id="WP_061263313.1">
    <property type="nucleotide sequence ID" value="NZ_BCSZ01000020.1"/>
</dbReference>
<dbReference type="InterPro" id="IPR005693">
    <property type="entry name" value="Mce"/>
</dbReference>
<dbReference type="NCBIfam" id="TIGR00996">
    <property type="entry name" value="Mtu_fam_mce"/>
    <property type="match status" value="1"/>
</dbReference>
<evidence type="ECO:0000313" key="5">
    <source>
        <dbReference type="Proteomes" id="UP000069705"/>
    </source>
</evidence>
<dbReference type="InterPro" id="IPR024516">
    <property type="entry name" value="Mce_C"/>
</dbReference>
<organism evidence="4 5">
    <name type="scientific">Mycolicibacterium fortuitum subsp. acetamidolyticum</name>
    <dbReference type="NCBI Taxonomy" id="144550"/>
    <lineage>
        <taxon>Bacteria</taxon>
        <taxon>Bacillati</taxon>
        <taxon>Actinomycetota</taxon>
        <taxon>Actinomycetes</taxon>
        <taxon>Mycobacteriales</taxon>
        <taxon>Mycobacteriaceae</taxon>
        <taxon>Mycolicibacterium</taxon>
    </lineage>
</organism>
<name>A0A100WPD9_MYCFO</name>
<dbReference type="AlphaFoldDB" id="A0A100WPD9"/>
<gene>
    <name evidence="4" type="ORF">RMCFA_2155</name>
</gene>
<proteinExistence type="predicted"/>
<dbReference type="PANTHER" id="PTHR33371">
    <property type="entry name" value="INTERMEMBRANE PHOSPHOLIPID TRANSPORT SYSTEM BINDING PROTEIN MLAD-RELATED"/>
    <property type="match status" value="1"/>
</dbReference>
<dbReference type="GO" id="GO:0005576">
    <property type="term" value="C:extracellular region"/>
    <property type="evidence" value="ECO:0007669"/>
    <property type="project" value="TreeGrafter"/>
</dbReference>